<feature type="region of interest" description="Disordered" evidence="5">
    <location>
        <begin position="512"/>
        <end position="576"/>
    </location>
</feature>
<dbReference type="GO" id="GO:0000981">
    <property type="term" value="F:DNA-binding transcription factor activity, RNA polymerase II-specific"/>
    <property type="evidence" value="ECO:0007669"/>
    <property type="project" value="TreeGrafter"/>
</dbReference>
<dbReference type="GO" id="GO:0005667">
    <property type="term" value="C:transcription regulator complex"/>
    <property type="evidence" value="ECO:0007669"/>
    <property type="project" value="TreeGrafter"/>
</dbReference>
<feature type="region of interest" description="Disordered" evidence="5">
    <location>
        <begin position="1"/>
        <end position="27"/>
    </location>
</feature>
<reference evidence="8" key="1">
    <citation type="submission" date="2025-08" db="UniProtKB">
        <authorList>
            <consortium name="RefSeq"/>
        </authorList>
    </citation>
    <scope>IDENTIFICATION</scope>
</reference>
<evidence type="ECO:0000256" key="4">
    <source>
        <dbReference type="SAM" id="Coils"/>
    </source>
</evidence>
<feature type="compositionally biased region" description="Low complexity" evidence="5">
    <location>
        <begin position="529"/>
        <end position="553"/>
    </location>
</feature>
<feature type="domain" description="SKI/SNO/DAC" evidence="6">
    <location>
        <begin position="21"/>
        <end position="124"/>
    </location>
</feature>
<proteinExistence type="inferred from homology"/>
<feature type="compositionally biased region" description="Basic and acidic residues" evidence="5">
    <location>
        <begin position="324"/>
        <end position="335"/>
    </location>
</feature>
<evidence type="ECO:0000256" key="3">
    <source>
        <dbReference type="ARBA" id="ARBA00038192"/>
    </source>
</evidence>
<feature type="compositionally biased region" description="Acidic residues" evidence="5">
    <location>
        <begin position="336"/>
        <end position="360"/>
    </location>
</feature>
<dbReference type="SUPFAM" id="SSF46955">
    <property type="entry name" value="Putative DNA-binding domain"/>
    <property type="match status" value="1"/>
</dbReference>
<feature type="compositionally biased region" description="Low complexity" evidence="5">
    <location>
        <begin position="297"/>
        <end position="306"/>
    </location>
</feature>
<dbReference type="InterPro" id="IPR052417">
    <property type="entry name" value="Dachshund_domain"/>
</dbReference>
<evidence type="ECO:0000313" key="8">
    <source>
        <dbReference type="RefSeq" id="XP_033174744.1"/>
    </source>
</evidence>
<evidence type="ECO:0000256" key="2">
    <source>
        <dbReference type="ARBA" id="ARBA00023242"/>
    </source>
</evidence>
<feature type="coiled-coil region" evidence="4">
    <location>
        <begin position="406"/>
        <end position="493"/>
    </location>
</feature>
<evidence type="ECO:0000256" key="5">
    <source>
        <dbReference type="SAM" id="MobiDB-lite"/>
    </source>
</evidence>
<dbReference type="AlphaFoldDB" id="A0A6P8LHX1"/>
<dbReference type="InterPro" id="IPR009061">
    <property type="entry name" value="DNA-bd_dom_put_sf"/>
</dbReference>
<dbReference type="PANTHER" id="PTHR12577:SF6">
    <property type="entry name" value="DACHSHUND, ISOFORM B"/>
    <property type="match status" value="1"/>
</dbReference>
<dbReference type="GO" id="GO:0005634">
    <property type="term" value="C:nucleus"/>
    <property type="evidence" value="ECO:0007669"/>
    <property type="project" value="UniProtKB-SubCell"/>
</dbReference>
<evidence type="ECO:0000313" key="7">
    <source>
        <dbReference type="Proteomes" id="UP000515180"/>
    </source>
</evidence>
<feature type="region of interest" description="Disordered" evidence="5">
    <location>
        <begin position="288"/>
        <end position="376"/>
    </location>
</feature>
<dbReference type="FunFam" id="3.10.260.20:FF:000001">
    <property type="entry name" value="Dachshund homolog 1"/>
    <property type="match status" value="1"/>
</dbReference>
<dbReference type="PANTHER" id="PTHR12577">
    <property type="entry name" value="DACHSHUND"/>
    <property type="match status" value="1"/>
</dbReference>
<dbReference type="CTD" id="34982"/>
<evidence type="ECO:0000259" key="6">
    <source>
        <dbReference type="Pfam" id="PF02437"/>
    </source>
</evidence>
<accession>A0A6P8LHX1</accession>
<name>A0A6P8LHX1_BOMIM</name>
<gene>
    <name evidence="8" type="primary">LOC100741294</name>
</gene>
<dbReference type="InterPro" id="IPR003380">
    <property type="entry name" value="SKI/SNO/DAC"/>
</dbReference>
<keyword evidence="4" id="KW-0175">Coiled coil</keyword>
<dbReference type="Pfam" id="PF02437">
    <property type="entry name" value="Ski_Sno_DHD"/>
    <property type="match status" value="1"/>
</dbReference>
<protein>
    <submittedName>
        <fullName evidence="8">Dachshund homolog 1 isoform X3</fullName>
    </submittedName>
</protein>
<dbReference type="RefSeq" id="XP_033174744.1">
    <property type="nucleotide sequence ID" value="XM_033318853.1"/>
</dbReference>
<organism evidence="7 8">
    <name type="scientific">Bombus impatiens</name>
    <name type="common">Bumblebee</name>
    <dbReference type="NCBI Taxonomy" id="132113"/>
    <lineage>
        <taxon>Eukaryota</taxon>
        <taxon>Metazoa</taxon>
        <taxon>Ecdysozoa</taxon>
        <taxon>Arthropoda</taxon>
        <taxon>Hexapoda</taxon>
        <taxon>Insecta</taxon>
        <taxon>Pterygota</taxon>
        <taxon>Neoptera</taxon>
        <taxon>Endopterygota</taxon>
        <taxon>Hymenoptera</taxon>
        <taxon>Apocrita</taxon>
        <taxon>Aculeata</taxon>
        <taxon>Apoidea</taxon>
        <taxon>Anthophila</taxon>
        <taxon>Apidae</taxon>
        <taxon>Bombus</taxon>
        <taxon>Pyrobombus</taxon>
    </lineage>
</organism>
<comment type="similarity">
    <text evidence="3">Belongs to the DACH/dachshund family.</text>
</comment>
<dbReference type="GO" id="GO:0000978">
    <property type="term" value="F:RNA polymerase II cis-regulatory region sequence-specific DNA binding"/>
    <property type="evidence" value="ECO:0007669"/>
    <property type="project" value="TreeGrafter"/>
</dbReference>
<keyword evidence="7" id="KW-1185">Reference proteome</keyword>
<dbReference type="CDD" id="cd21081">
    <property type="entry name" value="DHD_Dac"/>
    <property type="match status" value="1"/>
</dbReference>
<evidence type="ECO:0000256" key="1">
    <source>
        <dbReference type="ARBA" id="ARBA00004123"/>
    </source>
</evidence>
<sequence>MARLAAHHAVLPPRSYNSPPPISTSDPTANECKLVDYRGQKVAAFIIAGDTMLCLPQAFELFLKHLVGGLHTVYTKLKRLDIVPLVCNVEQVRILRGLGAIQPGVNRCKLLSCKDFDILYRDCTTASSRPGRPPKRASVGLSLAASHLAAATGHHPQHSLKKHRMDNGDYYENGHLDVPRMEKSPLLANGYNHPPTHLSHMQFMQLGGHPGAGHTAILSPASLPHHLQAQAQARAEQGLKVNPNMSNMEALARSGTVWENCRAAYEDIVKHLERLREERGDAERALALDQKPRDLSSHNGSSNGHSPVLNLSKTAGSGSVGEHSGSEAEASHRSQDDEEEDDNLSEDLDDDNEKDEDLSDVPENLPLPAPGSESPQALNYSQIASAAVAVSQGGQDPSVSSTETLLRNIQGLLKVAADNARQQERQINYEKAELKMDVLREREVKDSLERQLQDEQKVRVMYQKRLKKERRARKRLQEQLELEIKRRTQLEEALKATGASSEQVRAITENVTVEARTSSEPPEASPVHSQSQQQPSQQQSSQQPLQQQQQAQQYREAQVPRPSQQPSTPEKPAWGYGLDLIGSQASAFWQNYQESRTGYYKNSVLFTSAT</sequence>
<dbReference type="Gene3D" id="3.10.260.20">
    <property type="entry name" value="Ski"/>
    <property type="match status" value="1"/>
</dbReference>
<dbReference type="Proteomes" id="UP000515180">
    <property type="component" value="Unplaced"/>
</dbReference>
<keyword evidence="2" id="KW-0539">Nucleus</keyword>
<dbReference type="GeneID" id="100741294"/>
<dbReference type="InterPro" id="IPR037000">
    <property type="entry name" value="Ski_DNA-bd_sf"/>
</dbReference>
<comment type="subcellular location">
    <subcellularLocation>
        <location evidence="1">Nucleus</location>
    </subcellularLocation>
</comment>